<name>A0A370K7Y6_9GAMM</name>
<dbReference type="OrthoDB" id="5458416at2"/>
<evidence type="ECO:0000313" key="3">
    <source>
        <dbReference type="Proteomes" id="UP000254711"/>
    </source>
</evidence>
<protein>
    <submittedName>
        <fullName evidence="2">SRPBCC family protein</fullName>
    </submittedName>
</protein>
<accession>A0A370K7Y6</accession>
<proteinExistence type="predicted"/>
<organism evidence="2 3">
    <name type="scientific">Dyella solisilvae</name>
    <dbReference type="NCBI Taxonomy" id="1920168"/>
    <lineage>
        <taxon>Bacteria</taxon>
        <taxon>Pseudomonadati</taxon>
        <taxon>Pseudomonadota</taxon>
        <taxon>Gammaproteobacteria</taxon>
        <taxon>Lysobacterales</taxon>
        <taxon>Rhodanobacteraceae</taxon>
        <taxon>Dyella</taxon>
    </lineage>
</organism>
<keyword evidence="1" id="KW-0732">Signal</keyword>
<dbReference type="EMBL" id="QQSY01000002">
    <property type="protein sequence ID" value="RDI98759.1"/>
    <property type="molecule type" value="Genomic_DNA"/>
</dbReference>
<keyword evidence="3" id="KW-1185">Reference proteome</keyword>
<dbReference type="InterPro" id="IPR023393">
    <property type="entry name" value="START-like_dom_sf"/>
</dbReference>
<feature type="signal peptide" evidence="1">
    <location>
        <begin position="1"/>
        <end position="34"/>
    </location>
</feature>
<dbReference type="Gene3D" id="3.30.530.20">
    <property type="match status" value="1"/>
</dbReference>
<dbReference type="SUPFAM" id="SSF55961">
    <property type="entry name" value="Bet v1-like"/>
    <property type="match status" value="1"/>
</dbReference>
<gene>
    <name evidence="2" type="ORF">DVT68_09590</name>
</gene>
<dbReference type="Proteomes" id="UP000254711">
    <property type="component" value="Unassembled WGS sequence"/>
</dbReference>
<evidence type="ECO:0000313" key="2">
    <source>
        <dbReference type="EMBL" id="RDI98759.1"/>
    </source>
</evidence>
<sequence length="180" mass="19229">MRAAMLRIPAKKACLAQVSCILGLALTVNGGAIASEPHTNTRSFHLDASCARVFPLFTAVGEKEWADGWDPKQLSGSEHRGSAFQTRHPDGQVTTWIVAEYDPVAGRVSYARLAEGSNIGLVDVRCTKDGNGSAIDVTYTLTGLGPKGEAFATTFTSDAHYAAMIDEWHHALMKALAAKP</sequence>
<evidence type="ECO:0000256" key="1">
    <source>
        <dbReference type="SAM" id="SignalP"/>
    </source>
</evidence>
<dbReference type="AlphaFoldDB" id="A0A370K7Y6"/>
<feature type="chain" id="PRO_5016951870" evidence="1">
    <location>
        <begin position="35"/>
        <end position="180"/>
    </location>
</feature>
<reference evidence="2 3" key="1">
    <citation type="submission" date="2018-07" db="EMBL/GenBank/DDBJ databases">
        <title>Dyella solisilvae sp. nov., isolated from the pine and broad-leaved mixed forest soil.</title>
        <authorList>
            <person name="Gao Z."/>
            <person name="Qiu L."/>
        </authorList>
    </citation>
    <scope>NUCLEOTIDE SEQUENCE [LARGE SCALE GENOMIC DNA]</scope>
    <source>
        <strain evidence="2 3">DHG54</strain>
    </source>
</reference>
<dbReference type="InterPro" id="IPR019587">
    <property type="entry name" value="Polyketide_cyclase/dehydratase"/>
</dbReference>
<comment type="caution">
    <text evidence="2">The sequence shown here is derived from an EMBL/GenBank/DDBJ whole genome shotgun (WGS) entry which is preliminary data.</text>
</comment>
<dbReference type="Pfam" id="PF10604">
    <property type="entry name" value="Polyketide_cyc2"/>
    <property type="match status" value="1"/>
</dbReference>